<dbReference type="EMBL" id="CADEPM010000002">
    <property type="protein sequence ID" value="CAB3400834.1"/>
    <property type="molecule type" value="Genomic_DNA"/>
</dbReference>
<dbReference type="SUPFAM" id="SSF50998">
    <property type="entry name" value="Quinoprotein alcohol dehydrogenase-like"/>
    <property type="match status" value="1"/>
</dbReference>
<feature type="region of interest" description="Disordered" evidence="2">
    <location>
        <begin position="998"/>
        <end position="1082"/>
    </location>
</feature>
<dbReference type="InterPro" id="IPR050302">
    <property type="entry name" value="Rab_GAP_TBC_domain"/>
</dbReference>
<proteinExistence type="predicted"/>
<dbReference type="PROSITE" id="PS50003">
    <property type="entry name" value="PH_DOMAIN"/>
    <property type="match status" value="1"/>
</dbReference>
<feature type="compositionally biased region" description="Low complexity" evidence="2">
    <location>
        <begin position="164"/>
        <end position="179"/>
    </location>
</feature>
<dbReference type="InterPro" id="IPR011993">
    <property type="entry name" value="PH-like_dom_sf"/>
</dbReference>
<comment type="caution">
    <text evidence="5">The sequence shown here is derived from an EMBL/GenBank/DDBJ whole genome shotgun (WGS) entry which is preliminary data.</text>
</comment>
<evidence type="ECO:0000259" key="3">
    <source>
        <dbReference type="PROSITE" id="PS50003"/>
    </source>
</evidence>
<protein>
    <recommendedName>
        <fullName evidence="7">TBC1 domain family member 2B</fullName>
    </recommendedName>
</protein>
<name>A0A8S1EIJ1_9PELO</name>
<dbReference type="Gene3D" id="1.10.8.270">
    <property type="entry name" value="putative rabgap domain of human tbc1 domain family member 14 like domains"/>
    <property type="match status" value="1"/>
</dbReference>
<dbReference type="GO" id="GO:0031267">
    <property type="term" value="F:small GTPase binding"/>
    <property type="evidence" value="ECO:0007669"/>
    <property type="project" value="TreeGrafter"/>
</dbReference>
<dbReference type="SUPFAM" id="SSF50729">
    <property type="entry name" value="PH domain-like"/>
    <property type="match status" value="1"/>
</dbReference>
<dbReference type="SUPFAM" id="SSF47923">
    <property type="entry name" value="Ypt/Rab-GAP domain of gyp1p"/>
    <property type="match status" value="2"/>
</dbReference>
<feature type="compositionally biased region" description="Polar residues" evidence="2">
    <location>
        <begin position="1047"/>
        <end position="1058"/>
    </location>
</feature>
<dbReference type="Gene3D" id="1.10.472.80">
    <property type="entry name" value="Ypt/Rab-GAP domain of gyp1p, domain 3"/>
    <property type="match status" value="1"/>
</dbReference>
<dbReference type="InterPro" id="IPR035969">
    <property type="entry name" value="Rab-GAP_TBC_sf"/>
</dbReference>
<evidence type="ECO:0000256" key="1">
    <source>
        <dbReference type="SAM" id="Coils"/>
    </source>
</evidence>
<dbReference type="InterPro" id="IPR000195">
    <property type="entry name" value="Rab-GAP-TBC_dom"/>
</dbReference>
<sequence>MMMMNTPDDVRHAFSISGFLYMKQNGGTLAIWRPKRRFHFAIDEICEELIYHKSEVDFVQHREPLGTFPISTAVITLNENNNCSFILHYSDKNIELEAENEKSCRSWLNILSNRYSEADNLKFSMDMFRKIKHSSSLPDRYLIDNDMDDWVSHWLQNEKFQNCSTPTDPTTAPSTTIDSQTGSCSSSERADNDEIEHLREITNNQKTKIEELKNEMNSLTKHLDEMRKNTDLPNLSDRENLATQNKFLNSEILRISAKCEILELQAGKSRMENRRLFNELQMLRCDYVYAVQSTIRIPLHDSTAMDVMSMKLLGGDAHKSRLIQLMAEARQDDPSLPTLQSLLLGIYVDSFGFRVSFKDEAIALHYMATKLHQFYASRSQAALEHKKNWKKFLEEQSYIELNSETKEMCRRGIPNSLRATVWRILINQQVEDLKSAYGKYYFRNLCNTQSGEDEKLYSDVHQKQINLDLLRTMPSNVHFMSANSKGVTQLLQVLHAFCLHNPQIGYCQGMNFLAATALLFVGPEDAFWFLIAITERYFDKTYFDSNLTGAQADQEVFKELLEVQCPKIMRHLNSLDIDVASITLNWFIALFFDAVPFNTLLRIWDCFLLEGPKVLFRFAIVLIARHEEEITSRNDAIGIMRVSKAASRLAFDENAIVDLAFRLANLPSRGELKSLQMQYVAVLGEKLEKKTKRASAFVNSLTDNIANDKMITNLFVDGFSSNNAYVVSGHHMLGKVAKIKIVNDRAFMKDIDIEFDCRIMAICTVKSDMAYVSLVSGYVIAAHIGYDDEWSILWELKLPDVATFLINREDTLFAGLANGTMTVFENAADKWPTSVQMWHLPLSSSPLMNAVLHDDLLIVATACKLITLDAISLTLLSTSHVASSNTGSGVFYFDKITCLCESSHGIFLTTDHSTLIQLWNETTCNLLYDIIFDHKTRKPSLTESEAITYIESILFIDSHLWIGTSDGYVFVYSVESYVDSDNDDVKYRLKRFPNEKRHNKSSLMRSQKLGSVIENSEESDSADQVFPPTDNKKRASRVSINIDRETQQYSVSTNIQTSKDIDEQPSSSSRLNSGSNRTIRSPIKKGYSADSAVSVFSSDELIEKCEQEFAVPKKEYILTKTHATRLLSSTDSSCTSMEFDDTFELYSDEERSRRQIAIHSPKKKACASQKEVFLKRRDLKFDEPYLIPITDNNDRDELEVESCPVNSTVKLNLLMKLKISDYSVKRIVCCGNNNVLTCSGEFGADEAVLLWRKDYVSNIWINDPVIHSAAPSTRNSHTTPNLNNGL</sequence>
<feature type="domain" description="PH" evidence="3">
    <location>
        <begin position="13"/>
        <end position="116"/>
    </location>
</feature>
<dbReference type="FunFam" id="1.10.472.80:FF:000074">
    <property type="entry name" value="TBC (Tre-2/Bub2/Cdc16) domain family"/>
    <property type="match status" value="1"/>
</dbReference>
<dbReference type="PANTHER" id="PTHR47219:SF20">
    <property type="entry name" value="TBC1 DOMAIN FAMILY MEMBER 2B"/>
    <property type="match status" value="1"/>
</dbReference>
<dbReference type="Pfam" id="PF19056">
    <property type="entry name" value="WD40_2"/>
    <property type="match status" value="1"/>
</dbReference>
<accession>A0A8S1EIJ1</accession>
<dbReference type="Pfam" id="PF00169">
    <property type="entry name" value="PH"/>
    <property type="match status" value="1"/>
</dbReference>
<feature type="compositionally biased region" description="Low complexity" evidence="2">
    <location>
        <begin position="1066"/>
        <end position="1077"/>
    </location>
</feature>
<feature type="region of interest" description="Disordered" evidence="2">
    <location>
        <begin position="162"/>
        <end position="191"/>
    </location>
</feature>
<keyword evidence="6" id="KW-1185">Reference proteome</keyword>
<dbReference type="SMART" id="SM00233">
    <property type="entry name" value="PH"/>
    <property type="match status" value="1"/>
</dbReference>
<dbReference type="GO" id="GO:0005096">
    <property type="term" value="F:GTPase activator activity"/>
    <property type="evidence" value="ECO:0007669"/>
    <property type="project" value="TreeGrafter"/>
</dbReference>
<feature type="domain" description="Rab-GAP TBC" evidence="4">
    <location>
        <begin position="412"/>
        <end position="611"/>
    </location>
</feature>
<evidence type="ECO:0000313" key="6">
    <source>
        <dbReference type="Proteomes" id="UP000494206"/>
    </source>
</evidence>
<feature type="coiled-coil region" evidence="1">
    <location>
        <begin position="195"/>
        <end position="229"/>
    </location>
</feature>
<reference evidence="5 6" key="1">
    <citation type="submission" date="2020-04" db="EMBL/GenBank/DDBJ databases">
        <authorList>
            <person name="Laetsch R D."/>
            <person name="Stevens L."/>
            <person name="Kumar S."/>
            <person name="Blaxter L. M."/>
        </authorList>
    </citation>
    <scope>NUCLEOTIDE SEQUENCE [LARGE SCALE GENOMIC DNA]</scope>
</reference>
<dbReference type="PANTHER" id="PTHR47219">
    <property type="entry name" value="RAB GTPASE-ACTIVATING PROTEIN 1-LIKE"/>
    <property type="match status" value="1"/>
</dbReference>
<dbReference type="Pfam" id="PF00566">
    <property type="entry name" value="RabGAP-TBC"/>
    <property type="match status" value="1"/>
</dbReference>
<dbReference type="InterPro" id="IPR001849">
    <property type="entry name" value="PH_domain"/>
</dbReference>
<organism evidence="5 6">
    <name type="scientific">Caenorhabditis bovis</name>
    <dbReference type="NCBI Taxonomy" id="2654633"/>
    <lineage>
        <taxon>Eukaryota</taxon>
        <taxon>Metazoa</taxon>
        <taxon>Ecdysozoa</taxon>
        <taxon>Nematoda</taxon>
        <taxon>Chromadorea</taxon>
        <taxon>Rhabditida</taxon>
        <taxon>Rhabditina</taxon>
        <taxon>Rhabditomorpha</taxon>
        <taxon>Rhabditoidea</taxon>
        <taxon>Rhabditidae</taxon>
        <taxon>Peloderinae</taxon>
        <taxon>Caenorhabditis</taxon>
    </lineage>
</organism>
<dbReference type="Proteomes" id="UP000494206">
    <property type="component" value="Unassembled WGS sequence"/>
</dbReference>
<dbReference type="SMART" id="SM00164">
    <property type="entry name" value="TBC"/>
    <property type="match status" value="1"/>
</dbReference>
<evidence type="ECO:0000259" key="4">
    <source>
        <dbReference type="PROSITE" id="PS50086"/>
    </source>
</evidence>
<keyword evidence="1" id="KW-0175">Coiled coil</keyword>
<dbReference type="PROSITE" id="PS50086">
    <property type="entry name" value="TBC_RABGAP"/>
    <property type="match status" value="1"/>
</dbReference>
<gene>
    <name evidence="5" type="ORF">CBOVIS_LOCUS3683</name>
</gene>
<dbReference type="InterPro" id="IPR011047">
    <property type="entry name" value="Quinoprotein_ADH-like_sf"/>
</dbReference>
<dbReference type="Gene3D" id="2.30.29.30">
    <property type="entry name" value="Pleckstrin-homology domain (PH domain)/Phosphotyrosine-binding domain (PTB)"/>
    <property type="match status" value="1"/>
</dbReference>
<dbReference type="FunFam" id="1.10.8.270:FF:000026">
    <property type="entry name" value="TBC (Tre-2/Bub2/Cdc16) domain family"/>
    <property type="match status" value="1"/>
</dbReference>
<evidence type="ECO:0008006" key="7">
    <source>
        <dbReference type="Google" id="ProtNLM"/>
    </source>
</evidence>
<dbReference type="OrthoDB" id="294251at2759"/>
<evidence type="ECO:0000313" key="5">
    <source>
        <dbReference type="EMBL" id="CAB3400834.1"/>
    </source>
</evidence>
<evidence type="ECO:0000256" key="2">
    <source>
        <dbReference type="SAM" id="MobiDB-lite"/>
    </source>
</evidence>